<dbReference type="Gene3D" id="3.40.190.290">
    <property type="match status" value="1"/>
</dbReference>
<dbReference type="Pfam" id="PF00126">
    <property type="entry name" value="HTH_1"/>
    <property type="match status" value="1"/>
</dbReference>
<dbReference type="Proteomes" id="UP000619743">
    <property type="component" value="Unassembled WGS sequence"/>
</dbReference>
<dbReference type="FunFam" id="1.10.10.10:FF:000001">
    <property type="entry name" value="LysR family transcriptional regulator"/>
    <property type="match status" value="1"/>
</dbReference>
<proteinExistence type="inferred from homology"/>
<keyword evidence="7" id="KW-1185">Reference proteome</keyword>
<dbReference type="InterPro" id="IPR000847">
    <property type="entry name" value="LysR_HTH_N"/>
</dbReference>
<dbReference type="PANTHER" id="PTHR30537">
    <property type="entry name" value="HTH-TYPE TRANSCRIPTIONAL REGULATOR"/>
    <property type="match status" value="1"/>
</dbReference>
<evidence type="ECO:0000256" key="2">
    <source>
        <dbReference type="ARBA" id="ARBA00023015"/>
    </source>
</evidence>
<name>A0A8J2XN09_9GAMM</name>
<dbReference type="Pfam" id="PF03466">
    <property type="entry name" value="LysR_substrate"/>
    <property type="match status" value="1"/>
</dbReference>
<comment type="similarity">
    <text evidence="1">Belongs to the LysR transcriptional regulatory family.</text>
</comment>
<dbReference type="GO" id="GO:0006351">
    <property type="term" value="P:DNA-templated transcription"/>
    <property type="evidence" value="ECO:0007669"/>
    <property type="project" value="TreeGrafter"/>
</dbReference>
<dbReference type="RefSeq" id="WP_087506213.1">
    <property type="nucleotide sequence ID" value="NZ_BMDX01000013.1"/>
</dbReference>
<feature type="domain" description="HTH lysR-type" evidence="5">
    <location>
        <begin position="1"/>
        <end position="60"/>
    </location>
</feature>
<dbReference type="AlphaFoldDB" id="A0A8J2XN09"/>
<organism evidence="6 7">
    <name type="scientific">Neiella marina</name>
    <dbReference type="NCBI Taxonomy" id="508461"/>
    <lineage>
        <taxon>Bacteria</taxon>
        <taxon>Pseudomonadati</taxon>
        <taxon>Pseudomonadota</taxon>
        <taxon>Gammaproteobacteria</taxon>
        <taxon>Alteromonadales</taxon>
        <taxon>Echinimonadaceae</taxon>
        <taxon>Neiella</taxon>
    </lineage>
</organism>
<dbReference type="PRINTS" id="PR00039">
    <property type="entry name" value="HTHLYSR"/>
</dbReference>
<evidence type="ECO:0000256" key="4">
    <source>
        <dbReference type="ARBA" id="ARBA00023163"/>
    </source>
</evidence>
<keyword evidence="3" id="KW-0238">DNA-binding</keyword>
<sequence>MSLHLEDARLFIAVVDCGSITAASEVLDIPQPTVSRRIKNLEQHVGLRLFERAGRSIKLSNFGHQFLAHCQRIDAAVNDAESFAEVSKNKPSGRLEIEAPYLAIEMMLEHLVPDFCSQYPDIELIFTTITAEHHKMPLKGDIRLGVAALIDEQLVSRQYYSYDFCFFAAPKLIARYGMPKHPSELANYPCIGFPAQYRDLVDWRYRESGKEHIIDIKPTVTVDHVSLMTIPAISGLGVIMSTIPVLSSHLKRGALVPLFNGQYGYSRTINICYRSRTMQPLREKVFINELLRHLAQESFTK</sequence>
<dbReference type="InterPro" id="IPR005119">
    <property type="entry name" value="LysR_subst-bd"/>
</dbReference>
<dbReference type="SUPFAM" id="SSF53850">
    <property type="entry name" value="Periplasmic binding protein-like II"/>
    <property type="match status" value="1"/>
</dbReference>
<dbReference type="PROSITE" id="PS50931">
    <property type="entry name" value="HTH_LYSR"/>
    <property type="match status" value="1"/>
</dbReference>
<dbReference type="GO" id="GO:0043565">
    <property type="term" value="F:sequence-specific DNA binding"/>
    <property type="evidence" value="ECO:0007669"/>
    <property type="project" value="TreeGrafter"/>
</dbReference>
<evidence type="ECO:0000313" key="6">
    <source>
        <dbReference type="EMBL" id="GGA81947.1"/>
    </source>
</evidence>
<dbReference type="SUPFAM" id="SSF46785">
    <property type="entry name" value="Winged helix' DNA-binding domain"/>
    <property type="match status" value="1"/>
</dbReference>
<comment type="caution">
    <text evidence="6">The sequence shown here is derived from an EMBL/GenBank/DDBJ whole genome shotgun (WGS) entry which is preliminary data.</text>
</comment>
<dbReference type="InterPro" id="IPR036390">
    <property type="entry name" value="WH_DNA-bd_sf"/>
</dbReference>
<keyword evidence="2" id="KW-0805">Transcription regulation</keyword>
<dbReference type="InterPro" id="IPR036388">
    <property type="entry name" value="WH-like_DNA-bd_sf"/>
</dbReference>
<dbReference type="InterPro" id="IPR058163">
    <property type="entry name" value="LysR-type_TF_proteobact-type"/>
</dbReference>
<evidence type="ECO:0000313" key="7">
    <source>
        <dbReference type="Proteomes" id="UP000619743"/>
    </source>
</evidence>
<evidence type="ECO:0000256" key="3">
    <source>
        <dbReference type="ARBA" id="ARBA00023125"/>
    </source>
</evidence>
<gene>
    <name evidence="6" type="ORF">GCM10011369_24910</name>
</gene>
<evidence type="ECO:0000259" key="5">
    <source>
        <dbReference type="PROSITE" id="PS50931"/>
    </source>
</evidence>
<dbReference type="EMBL" id="BMDX01000013">
    <property type="protein sequence ID" value="GGA81947.1"/>
    <property type="molecule type" value="Genomic_DNA"/>
</dbReference>
<dbReference type="Gene3D" id="1.10.10.10">
    <property type="entry name" value="Winged helix-like DNA-binding domain superfamily/Winged helix DNA-binding domain"/>
    <property type="match status" value="1"/>
</dbReference>
<dbReference type="OrthoDB" id="9786526at2"/>
<protein>
    <submittedName>
        <fullName evidence="6">LysR family transcriptional regulator</fullName>
    </submittedName>
</protein>
<reference evidence="7" key="1">
    <citation type="journal article" date="2019" name="Int. J. Syst. Evol. Microbiol.">
        <title>The Global Catalogue of Microorganisms (GCM) 10K type strain sequencing project: providing services to taxonomists for standard genome sequencing and annotation.</title>
        <authorList>
            <consortium name="The Broad Institute Genomics Platform"/>
            <consortium name="The Broad Institute Genome Sequencing Center for Infectious Disease"/>
            <person name="Wu L."/>
            <person name="Ma J."/>
        </authorList>
    </citation>
    <scope>NUCLEOTIDE SEQUENCE [LARGE SCALE GENOMIC DNA]</scope>
    <source>
        <strain evidence="7">CGMCC 1.10130</strain>
    </source>
</reference>
<dbReference type="PANTHER" id="PTHR30537:SF5">
    <property type="entry name" value="HTH-TYPE TRANSCRIPTIONAL ACTIVATOR TTDR-RELATED"/>
    <property type="match status" value="1"/>
</dbReference>
<accession>A0A8J2XN09</accession>
<evidence type="ECO:0000256" key="1">
    <source>
        <dbReference type="ARBA" id="ARBA00009437"/>
    </source>
</evidence>
<keyword evidence="4" id="KW-0804">Transcription</keyword>
<dbReference type="GO" id="GO:0003700">
    <property type="term" value="F:DNA-binding transcription factor activity"/>
    <property type="evidence" value="ECO:0007669"/>
    <property type="project" value="InterPro"/>
</dbReference>